<dbReference type="Proteomes" id="UP000014500">
    <property type="component" value="Unassembled WGS sequence"/>
</dbReference>
<evidence type="ECO:0000256" key="2">
    <source>
        <dbReference type="SAM" id="MobiDB-lite"/>
    </source>
</evidence>
<dbReference type="EnsemblMetazoa" id="SMAR012803-RA">
    <property type="protein sequence ID" value="SMAR012803-PA"/>
    <property type="gene ID" value="SMAR012803"/>
</dbReference>
<sequence>MADSSLDDFFAKKDKSKKSKKKFTTSDQIARELEETGKKYVEVAVKAEKEKPPITPSIPFSSAQDLEEEDAEWRDFEVEKEKDYSGLKIQNMQIADSREDDYEREKITDNEDGEPQRIRDYTSGPWNKAMATSTNQPQEPQAPSPPPVEVETKDEPKSNVYRPPHARNPQAAVKTKLSNKSAPEITSDFHFPSLSAAADNTKATKKGDKTLDSEKGFESVKRGVRTTEDFTNKGPKLDLGNKYTALTQSDMS</sequence>
<protein>
    <recommendedName>
        <fullName evidence="5">Protein CDV3 homolog</fullName>
    </recommendedName>
</protein>
<feature type="region of interest" description="Disordered" evidence="2">
    <location>
        <begin position="46"/>
        <end position="190"/>
    </location>
</feature>
<evidence type="ECO:0000313" key="3">
    <source>
        <dbReference type="EnsemblMetazoa" id="SMAR012803-PA"/>
    </source>
</evidence>
<keyword evidence="4" id="KW-1185">Reference proteome</keyword>
<dbReference type="PhylomeDB" id="T1JG35"/>
<dbReference type="eggNOG" id="ENOG502S35X">
    <property type="taxonomic scope" value="Eukaryota"/>
</dbReference>
<evidence type="ECO:0008006" key="5">
    <source>
        <dbReference type="Google" id="ProtNLM"/>
    </source>
</evidence>
<proteinExistence type="inferred from homology"/>
<dbReference type="STRING" id="126957.T1JG35"/>
<dbReference type="Pfam" id="PF15359">
    <property type="entry name" value="CDV3"/>
    <property type="match status" value="1"/>
</dbReference>
<dbReference type="InterPro" id="IPR026806">
    <property type="entry name" value="CDV3"/>
</dbReference>
<reference evidence="3" key="2">
    <citation type="submission" date="2015-02" db="UniProtKB">
        <authorList>
            <consortium name="EnsemblMetazoa"/>
        </authorList>
    </citation>
    <scope>IDENTIFICATION</scope>
</reference>
<dbReference type="PANTHER" id="PTHR16284">
    <property type="entry name" value="PROTEIN CDV3 HOMOLOG"/>
    <property type="match status" value="1"/>
</dbReference>
<accession>T1JG35</accession>
<feature type="compositionally biased region" description="Basic and acidic residues" evidence="2">
    <location>
        <begin position="101"/>
        <end position="120"/>
    </location>
</feature>
<reference evidence="4" key="1">
    <citation type="submission" date="2011-05" db="EMBL/GenBank/DDBJ databases">
        <authorList>
            <person name="Richards S.R."/>
            <person name="Qu J."/>
            <person name="Jiang H."/>
            <person name="Jhangiani S.N."/>
            <person name="Agravi P."/>
            <person name="Goodspeed R."/>
            <person name="Gross S."/>
            <person name="Mandapat C."/>
            <person name="Jackson L."/>
            <person name="Mathew T."/>
            <person name="Pu L."/>
            <person name="Thornton R."/>
            <person name="Saada N."/>
            <person name="Wilczek-Boney K.B."/>
            <person name="Lee S."/>
            <person name="Kovar C."/>
            <person name="Wu Y."/>
            <person name="Scherer S.E."/>
            <person name="Worley K.C."/>
            <person name="Muzny D.M."/>
            <person name="Gibbs R."/>
        </authorList>
    </citation>
    <scope>NUCLEOTIDE SEQUENCE</scope>
    <source>
        <strain evidence="4">Brora</strain>
    </source>
</reference>
<organism evidence="3 4">
    <name type="scientific">Strigamia maritima</name>
    <name type="common">European centipede</name>
    <name type="synonym">Geophilus maritimus</name>
    <dbReference type="NCBI Taxonomy" id="126957"/>
    <lineage>
        <taxon>Eukaryota</taxon>
        <taxon>Metazoa</taxon>
        <taxon>Ecdysozoa</taxon>
        <taxon>Arthropoda</taxon>
        <taxon>Myriapoda</taxon>
        <taxon>Chilopoda</taxon>
        <taxon>Pleurostigmophora</taxon>
        <taxon>Geophilomorpha</taxon>
        <taxon>Linotaeniidae</taxon>
        <taxon>Strigamia</taxon>
    </lineage>
</organism>
<dbReference type="AlphaFoldDB" id="T1JG35"/>
<evidence type="ECO:0000256" key="1">
    <source>
        <dbReference type="ARBA" id="ARBA00006062"/>
    </source>
</evidence>
<dbReference type="HOGENOM" id="CLU_089760_0_0_1"/>
<dbReference type="PANTHER" id="PTHR16284:SF13">
    <property type="entry name" value="PROTEIN CDV3 HOMOLOG"/>
    <property type="match status" value="1"/>
</dbReference>
<evidence type="ECO:0000313" key="4">
    <source>
        <dbReference type="Proteomes" id="UP000014500"/>
    </source>
</evidence>
<dbReference type="GO" id="GO:0005737">
    <property type="term" value="C:cytoplasm"/>
    <property type="evidence" value="ECO:0007669"/>
    <property type="project" value="TreeGrafter"/>
</dbReference>
<feature type="compositionally biased region" description="Basic and acidic residues" evidence="2">
    <location>
        <begin position="73"/>
        <end position="85"/>
    </location>
</feature>
<comment type="similarity">
    <text evidence="1">Belongs to the CDV3 family.</text>
</comment>
<name>T1JG35_STRMM</name>
<dbReference type="EMBL" id="JH432192">
    <property type="status" value="NOT_ANNOTATED_CDS"/>
    <property type="molecule type" value="Genomic_DNA"/>
</dbReference>
<dbReference type="OMA" id="TSGPWNK"/>